<dbReference type="SMART" id="SM00044">
    <property type="entry name" value="CYCc"/>
    <property type="match status" value="1"/>
</dbReference>
<keyword evidence="7 11" id="KW-0456">Lyase</keyword>
<dbReference type="EC" id="4.6.1.2" evidence="3"/>
<dbReference type="GeneTree" id="ENSGT00940000158285"/>
<evidence type="ECO:0000256" key="1">
    <source>
        <dbReference type="ARBA" id="ARBA00001436"/>
    </source>
</evidence>
<evidence type="ECO:0000256" key="2">
    <source>
        <dbReference type="ARBA" id="ARBA00004496"/>
    </source>
</evidence>
<dbReference type="Gene3D" id="6.10.250.780">
    <property type="match status" value="1"/>
</dbReference>
<keyword evidence="8" id="KW-0141">cGMP biosynthesis</keyword>
<proteinExistence type="inferred from homology"/>
<dbReference type="Pfam" id="PF07701">
    <property type="entry name" value="HNOBA"/>
    <property type="match status" value="1"/>
</dbReference>
<dbReference type="STRING" id="62062.ENSHHUP00000079032"/>
<dbReference type="InterPro" id="IPR042463">
    <property type="entry name" value="HNOB_dom_associated_sf"/>
</dbReference>
<dbReference type="AlphaFoldDB" id="A0A4W5QS25"/>
<dbReference type="GO" id="GO:0020037">
    <property type="term" value="F:heme binding"/>
    <property type="evidence" value="ECO:0007669"/>
    <property type="project" value="InterPro"/>
</dbReference>
<dbReference type="Gene3D" id="3.90.1520.10">
    <property type="entry name" value="H-NOX domain"/>
    <property type="match status" value="1"/>
</dbReference>
<evidence type="ECO:0000259" key="12">
    <source>
        <dbReference type="PROSITE" id="PS50125"/>
    </source>
</evidence>
<comment type="subcellular location">
    <subcellularLocation>
        <location evidence="2">Cytoplasm</location>
    </subcellularLocation>
</comment>
<dbReference type="InterPro" id="IPR038158">
    <property type="entry name" value="H-NOX_domain_sf"/>
</dbReference>
<evidence type="ECO:0000256" key="6">
    <source>
        <dbReference type="ARBA" id="ARBA00023134"/>
    </source>
</evidence>
<evidence type="ECO:0000256" key="3">
    <source>
        <dbReference type="ARBA" id="ARBA00012202"/>
    </source>
</evidence>
<dbReference type="InterPro" id="IPR029787">
    <property type="entry name" value="Nucleotide_cyclase"/>
</dbReference>
<dbReference type="InterPro" id="IPR011645">
    <property type="entry name" value="HNOB_dom_associated"/>
</dbReference>
<evidence type="ECO:0000256" key="9">
    <source>
        <dbReference type="ARBA" id="ARBA00040514"/>
    </source>
</evidence>
<dbReference type="SUPFAM" id="SSF55073">
    <property type="entry name" value="Nucleotide cyclase"/>
    <property type="match status" value="1"/>
</dbReference>
<dbReference type="FunFam" id="3.30.450.260:FF:000002">
    <property type="entry name" value="guanylate cyclase soluble subunit alpha-2"/>
    <property type="match status" value="1"/>
</dbReference>
<dbReference type="GO" id="GO:0008074">
    <property type="term" value="C:guanylate cyclase complex, soluble"/>
    <property type="evidence" value="ECO:0007669"/>
    <property type="project" value="TreeGrafter"/>
</dbReference>
<comment type="similarity">
    <text evidence="11">Belongs to the adenylyl cyclase class-4/guanylyl cyclase family.</text>
</comment>
<evidence type="ECO:0000256" key="10">
    <source>
        <dbReference type="ARBA" id="ARBA00042184"/>
    </source>
</evidence>
<feature type="domain" description="Guanylate cyclase" evidence="12">
    <location>
        <begin position="456"/>
        <end position="583"/>
    </location>
</feature>
<evidence type="ECO:0000313" key="13">
    <source>
        <dbReference type="Ensembl" id="ENSHHUP00000079032.1"/>
    </source>
</evidence>
<dbReference type="PANTHER" id="PTHR45655">
    <property type="entry name" value="GUANYLATE CYCLASE SOLUBLE SUBUNIT BETA-2"/>
    <property type="match status" value="1"/>
</dbReference>
<comment type="catalytic activity">
    <reaction evidence="1">
        <text>GTP = 3',5'-cyclic GMP + diphosphate</text>
        <dbReference type="Rhea" id="RHEA:13665"/>
        <dbReference type="ChEBI" id="CHEBI:33019"/>
        <dbReference type="ChEBI" id="CHEBI:37565"/>
        <dbReference type="ChEBI" id="CHEBI:57746"/>
        <dbReference type="EC" id="4.6.1.2"/>
    </reaction>
</comment>
<dbReference type="Gene3D" id="3.30.70.1230">
    <property type="entry name" value="Nucleotide cyclase"/>
    <property type="match status" value="1"/>
</dbReference>
<keyword evidence="6" id="KW-0342">GTP-binding</keyword>
<sequence>MFCTKLKDLKISGECLFAGIGRMDEPGDFEECSSDHTGDVLAISKDVYGNVSEVLPQRKTSKTRVNLHSLGESIRKLACPEFLKTFIRIDSCTVVEYRTFERPEHLLEIMKNYSLKTGIHMDALKVSLGEELFQTCFDEDGHILRVVGGSLSDFLNSFNVLLKQGSAPNPPAPASLLCLDKDLGLHTVYYFNPGQTTEFFFPGVIKAAARLLYDTTVEVGLRSPLLYSVVVKDAKSLSPSPMRATSVGTMPTSLFSSTFPFHLFLDQDLGLLQIGDGLRKRLSRKDGLRRPAAFQEHFAIVTPQISCTFQGILTMLNTQFIIRIKHQGGSMADDTGRLMDLKGQMICISESNVILFLGSPCVDKLEELTGQGLYLSDIPIHNALRDVVLVGEQAKAQDGLKKRLDKAKAALEHAHLALEEEKKRTVDLLFTIFPGTVAQELWQGHTVDAREFEHVTMLFSDIVGFTAVCSRCTPMQVVTMLNELYTRFDHHCGELDVYKVETIGDAYCVAGGLHKESETHAEQIALMALKMMELSDEVRTPAGEPIKMRIGLHTGSVLAGVVGVMMPRYCLFGNNVTLANKFESCSIPRRINVSPTTHRLLKDCPEFVFIPRTRQDLPPNFPPDIPGVCYFLEAFDQWSGKTTSDCETDEPGYSNTNFMAEQT</sequence>
<protein>
    <recommendedName>
        <fullName evidence="9">Guanylate cyclase soluble subunit alpha-1</fullName>
        <ecNumber evidence="3">4.6.1.2</ecNumber>
    </recommendedName>
    <alternativeName>
        <fullName evidence="10">Soluble guanylate cyclase large subunit</fullName>
    </alternativeName>
</protein>
<dbReference type="CDD" id="cd07302">
    <property type="entry name" value="CHD"/>
    <property type="match status" value="1"/>
</dbReference>
<dbReference type="PANTHER" id="PTHR45655:SF4">
    <property type="entry name" value="GUANYLATE CYCLASE SOLUBLE SUBUNIT ALPHA-1"/>
    <property type="match status" value="1"/>
</dbReference>
<dbReference type="Pfam" id="PF00211">
    <property type="entry name" value="Guanylate_cyc"/>
    <property type="match status" value="1"/>
</dbReference>
<dbReference type="InterPro" id="IPR001054">
    <property type="entry name" value="A/G_cyclase"/>
</dbReference>
<dbReference type="FunFam" id="3.30.70.1230:FF:000007">
    <property type="entry name" value="Guanylate cyclase soluble subunit alpha-3"/>
    <property type="match status" value="1"/>
</dbReference>
<keyword evidence="4" id="KW-0963">Cytoplasm</keyword>
<evidence type="ECO:0000256" key="4">
    <source>
        <dbReference type="ARBA" id="ARBA00022490"/>
    </source>
</evidence>
<dbReference type="InterPro" id="IPR018297">
    <property type="entry name" value="A/G_cyclase_CS"/>
</dbReference>
<keyword evidence="5" id="KW-0547">Nucleotide-binding</keyword>
<keyword evidence="14" id="KW-1185">Reference proteome</keyword>
<dbReference type="PROSITE" id="PS00452">
    <property type="entry name" value="GUANYLATE_CYCLASE_1"/>
    <property type="match status" value="1"/>
</dbReference>
<dbReference type="Ensembl" id="ENSHHUT00000081579.1">
    <property type="protein sequence ID" value="ENSHHUP00000079032.1"/>
    <property type="gene ID" value="ENSHHUG00000046092.1"/>
</dbReference>
<dbReference type="GO" id="GO:0004383">
    <property type="term" value="F:guanylate cyclase activity"/>
    <property type="evidence" value="ECO:0007669"/>
    <property type="project" value="UniProtKB-EC"/>
</dbReference>
<reference evidence="13" key="2">
    <citation type="submission" date="2025-08" db="UniProtKB">
        <authorList>
            <consortium name="Ensembl"/>
        </authorList>
    </citation>
    <scope>IDENTIFICATION</scope>
</reference>
<name>A0A4W5QS25_9TELE</name>
<dbReference type="Proteomes" id="UP000314982">
    <property type="component" value="Unassembled WGS sequence"/>
</dbReference>
<accession>A0A4W5QS25</accession>
<evidence type="ECO:0000256" key="11">
    <source>
        <dbReference type="RuleBase" id="RU000405"/>
    </source>
</evidence>
<evidence type="ECO:0000256" key="5">
    <source>
        <dbReference type="ARBA" id="ARBA00022741"/>
    </source>
</evidence>
<organism evidence="13 14">
    <name type="scientific">Hucho hucho</name>
    <name type="common">huchen</name>
    <dbReference type="NCBI Taxonomy" id="62062"/>
    <lineage>
        <taxon>Eukaryota</taxon>
        <taxon>Metazoa</taxon>
        <taxon>Chordata</taxon>
        <taxon>Craniata</taxon>
        <taxon>Vertebrata</taxon>
        <taxon>Euteleostomi</taxon>
        <taxon>Actinopterygii</taxon>
        <taxon>Neopterygii</taxon>
        <taxon>Teleostei</taxon>
        <taxon>Protacanthopterygii</taxon>
        <taxon>Salmoniformes</taxon>
        <taxon>Salmonidae</taxon>
        <taxon>Salmoninae</taxon>
        <taxon>Hucho</taxon>
    </lineage>
</organism>
<reference evidence="13" key="3">
    <citation type="submission" date="2025-09" db="UniProtKB">
        <authorList>
            <consortium name="Ensembl"/>
        </authorList>
    </citation>
    <scope>IDENTIFICATION</scope>
</reference>
<dbReference type="GO" id="GO:0070482">
    <property type="term" value="P:response to oxygen levels"/>
    <property type="evidence" value="ECO:0007669"/>
    <property type="project" value="TreeGrafter"/>
</dbReference>
<evidence type="ECO:0000256" key="8">
    <source>
        <dbReference type="ARBA" id="ARBA00023293"/>
    </source>
</evidence>
<dbReference type="GO" id="GO:0005525">
    <property type="term" value="F:GTP binding"/>
    <property type="evidence" value="ECO:0007669"/>
    <property type="project" value="UniProtKB-KW"/>
</dbReference>
<evidence type="ECO:0000256" key="7">
    <source>
        <dbReference type="ARBA" id="ARBA00023239"/>
    </source>
</evidence>
<evidence type="ECO:0000313" key="14">
    <source>
        <dbReference type="Proteomes" id="UP000314982"/>
    </source>
</evidence>
<dbReference type="Gene3D" id="3.30.450.260">
    <property type="entry name" value="Haem NO binding associated domain"/>
    <property type="match status" value="1"/>
</dbReference>
<reference evidence="14" key="1">
    <citation type="submission" date="2018-06" db="EMBL/GenBank/DDBJ databases">
        <title>Genome assembly of Danube salmon.</title>
        <authorList>
            <person name="Macqueen D.J."/>
            <person name="Gundappa M.K."/>
        </authorList>
    </citation>
    <scope>NUCLEOTIDE SEQUENCE [LARGE SCALE GENOMIC DNA]</scope>
</reference>
<dbReference type="PROSITE" id="PS50125">
    <property type="entry name" value="GUANYLATE_CYCLASE_2"/>
    <property type="match status" value="1"/>
</dbReference>
<dbReference type="GO" id="GO:0019934">
    <property type="term" value="P:cGMP-mediated signaling"/>
    <property type="evidence" value="ECO:0007669"/>
    <property type="project" value="TreeGrafter"/>
</dbReference>